<comment type="subcellular location">
    <subcellularLocation>
        <location evidence="1">Membrane</location>
        <topology evidence="1">Single-pass membrane protein</topology>
    </subcellularLocation>
</comment>
<dbReference type="GO" id="GO:0016020">
    <property type="term" value="C:membrane"/>
    <property type="evidence" value="ECO:0007669"/>
    <property type="project" value="UniProtKB-SubCell"/>
</dbReference>
<feature type="transmembrane region" description="Helical" evidence="7">
    <location>
        <begin position="996"/>
        <end position="1019"/>
    </location>
</feature>
<evidence type="ECO:0000256" key="6">
    <source>
        <dbReference type="ARBA" id="ARBA00038207"/>
    </source>
</evidence>
<keyword evidence="8" id="KW-0732">Signal</keyword>
<dbReference type="SUPFAM" id="SSF49265">
    <property type="entry name" value="Fibronectin type III"/>
    <property type="match status" value="4"/>
</dbReference>
<dbReference type="Pfam" id="PF00041">
    <property type="entry name" value="fn3"/>
    <property type="match status" value="5"/>
</dbReference>
<evidence type="ECO:0000313" key="11">
    <source>
        <dbReference type="Proteomes" id="UP000694700"/>
    </source>
</evidence>
<keyword evidence="3" id="KW-0677">Repeat</keyword>
<evidence type="ECO:0000256" key="2">
    <source>
        <dbReference type="ARBA" id="ARBA00022692"/>
    </source>
</evidence>
<feature type="signal peptide" evidence="8">
    <location>
        <begin position="1"/>
        <end position="23"/>
    </location>
</feature>
<proteinExistence type="inferred from homology"/>
<dbReference type="InterPro" id="IPR013783">
    <property type="entry name" value="Ig-like_fold"/>
</dbReference>
<evidence type="ECO:0000313" key="10">
    <source>
        <dbReference type="Ensembl" id="ENSCCRP00015025189.1"/>
    </source>
</evidence>
<accession>A0A8C1TSD2</accession>
<reference evidence="10" key="1">
    <citation type="submission" date="2025-08" db="UniProtKB">
        <authorList>
            <consortium name="Ensembl"/>
        </authorList>
    </citation>
    <scope>IDENTIFICATION</scope>
</reference>
<evidence type="ECO:0000256" key="8">
    <source>
        <dbReference type="SAM" id="SignalP"/>
    </source>
</evidence>
<dbReference type="FunFam" id="2.60.40.10:FF:000180">
    <property type="entry name" value="Fibronectin type III domain containing 3A"/>
    <property type="match status" value="1"/>
</dbReference>
<dbReference type="Ensembl" id="ENSCCRT00015026095.1">
    <property type="protein sequence ID" value="ENSCCRP00015025189.1"/>
    <property type="gene ID" value="ENSCCRG00015008446.1"/>
</dbReference>
<keyword evidence="2 7" id="KW-0812">Transmembrane</keyword>
<feature type="domain" description="Fibronectin type-III" evidence="9">
    <location>
        <begin position="391"/>
        <end position="486"/>
    </location>
</feature>
<evidence type="ECO:0000256" key="5">
    <source>
        <dbReference type="ARBA" id="ARBA00023136"/>
    </source>
</evidence>
<feature type="chain" id="PRO_5034974230" evidence="8">
    <location>
        <begin position="24"/>
        <end position="1021"/>
    </location>
</feature>
<dbReference type="PANTHER" id="PTHR24099">
    <property type="entry name" value="E3 UBIQUITIN-PROTEIN LIGASE TRIM36-RELATED"/>
    <property type="match status" value="1"/>
</dbReference>
<dbReference type="PROSITE" id="PS50853">
    <property type="entry name" value="FN3"/>
    <property type="match status" value="6"/>
</dbReference>
<dbReference type="PRINTS" id="PR00014">
    <property type="entry name" value="FNTYPEIII"/>
</dbReference>
<dbReference type="FunFam" id="2.60.40.10:FF:000396">
    <property type="entry name" value="Fibronectin type III domain containing 3B"/>
    <property type="match status" value="1"/>
</dbReference>
<dbReference type="InterPro" id="IPR003961">
    <property type="entry name" value="FN3_dom"/>
</dbReference>
<feature type="domain" description="Fibronectin type-III" evidence="9">
    <location>
        <begin position="774"/>
        <end position="869"/>
    </location>
</feature>
<dbReference type="Proteomes" id="UP000694700">
    <property type="component" value="Unplaced"/>
</dbReference>
<feature type="domain" description="Fibronectin type-III" evidence="9">
    <location>
        <begin position="490"/>
        <end position="582"/>
    </location>
</feature>
<feature type="domain" description="Fibronectin type-III" evidence="9">
    <location>
        <begin position="583"/>
        <end position="676"/>
    </location>
</feature>
<feature type="domain" description="Fibronectin type-III" evidence="9">
    <location>
        <begin position="873"/>
        <end position="970"/>
    </location>
</feature>
<keyword evidence="4 7" id="KW-1133">Transmembrane helix</keyword>
<name>A0A8C1TSD2_CYPCA</name>
<dbReference type="Gene3D" id="2.60.40.10">
    <property type="entry name" value="Immunoglobulins"/>
    <property type="match status" value="8"/>
</dbReference>
<evidence type="ECO:0000256" key="3">
    <source>
        <dbReference type="ARBA" id="ARBA00022737"/>
    </source>
</evidence>
<dbReference type="PANTHER" id="PTHR24099:SF11">
    <property type="entry name" value="FIBRONECTIN TYPE III DOMAIN-CONTAINING 3BA-RELATED"/>
    <property type="match status" value="1"/>
</dbReference>
<protein>
    <submittedName>
        <fullName evidence="10">Fibronectin type III domain containing 3Ba</fullName>
    </submittedName>
</protein>
<evidence type="ECO:0000256" key="4">
    <source>
        <dbReference type="ARBA" id="ARBA00022989"/>
    </source>
</evidence>
<dbReference type="AlphaFoldDB" id="A0A8C1TSD2"/>
<evidence type="ECO:0000259" key="9">
    <source>
        <dbReference type="PROSITE" id="PS50853"/>
    </source>
</evidence>
<evidence type="ECO:0000256" key="1">
    <source>
        <dbReference type="ARBA" id="ARBA00004167"/>
    </source>
</evidence>
<dbReference type="FunFam" id="2.60.40.10:FF:000185">
    <property type="entry name" value="Fibronectin type III domain containing 3A"/>
    <property type="match status" value="1"/>
</dbReference>
<sequence>MWKCAFAFCQYYASMCCVSPLSALMFSQVIFVQVNPGETFTIRAEDGSLQCIQGPAEVPMMSPNGSIPPIHVPPGYISQVLEDNTGVRRVVVTPQSPECYPPSYSPAISPTHHLPPYMAPPPFIPNSHTAFYPPVSPGDIPPHQYYQHHIPPMYNEGKSVFNIQARTARLTWAPPAGLQNRDRHSNGHPLTCSYEVTLSDKGRNGQYLYVTLNELCSTPDCPLPPKLSHRTKSTLTLQWKVRALSRTSMEVKAIARKFPMHQISDINSSFKVHFSLNGFSPEVVFFTTGSLPHLPHAPRLVRAGITWITLEWSRPDGCTAEELVTYTLEIQEENIGTEFHPKYTGENLTCTVEGLKRSTQYKFRLIASNLEGRSSPSEVLVCKTSPDKPGPPSRPCIKGPIRPYSFSVKWDPPQDNGGSEILKYLLEISEGNSDANQWDITYSGPATECECEDLKPGTLYRLRTCSISTGGHSQCSESLPVRTLSVAPGRCQPPRIVGKAKHKEVHLQWDCPSSEGACEVSEYSLEMREGESEAGEVYHGSDLECTVGSLLPGATYSFRLRAANEAGYGQYSEPTEITTAAGPPSQCAAPSLTLMSNTCVLVSWESPESSGADISEYRLEWGREEEPMELIYCGPDTQCEISDLTPATHYYCRLQAANQAGAGPYSDHVSCQTPATMPDPISVLCVLEHDPTESGVYTPSTCLALKWDEPCNNGAEITSYTLKLGEQLISLGTSTCYVLQNLQPDSEYRYIQAVNEIGASSFCPPLLARTRPLPPVPPRLECTAAGPQSLKLKWGDSSNAKSLLGEEMVYNLQMEDKNRRFVTVYRGPSHTYKVQRLNESSSYCLRIQAVSEAGEGLFSEVHTFHTTKSVPPALKAPKVVQMEGNVCEVSWESIPPMRGDPIIYILQVLVGRESDYKQLYKGEDTSFQISGLQNNTDYRFRVYVCRRCQDSTQDLCGPLSPSSLFTLRRTELTLPGELSSPETLKPSGMFATDERFAAVLVGAFAALSFLIAFVVEYFFMK</sequence>
<comment type="similarity">
    <text evidence="6">Belongs to the FNDC3 family.</text>
</comment>
<feature type="domain" description="Fibronectin type-III" evidence="9">
    <location>
        <begin position="294"/>
        <end position="387"/>
    </location>
</feature>
<dbReference type="InterPro" id="IPR050617">
    <property type="entry name" value="E3_ligase_FN3/SPRY"/>
</dbReference>
<dbReference type="InterPro" id="IPR036116">
    <property type="entry name" value="FN3_sf"/>
</dbReference>
<evidence type="ECO:0000256" key="7">
    <source>
        <dbReference type="SAM" id="Phobius"/>
    </source>
</evidence>
<dbReference type="CDD" id="cd00063">
    <property type="entry name" value="FN3"/>
    <property type="match status" value="7"/>
</dbReference>
<organism evidence="10 11">
    <name type="scientific">Cyprinus carpio</name>
    <name type="common">Common carp</name>
    <dbReference type="NCBI Taxonomy" id="7962"/>
    <lineage>
        <taxon>Eukaryota</taxon>
        <taxon>Metazoa</taxon>
        <taxon>Chordata</taxon>
        <taxon>Craniata</taxon>
        <taxon>Vertebrata</taxon>
        <taxon>Euteleostomi</taxon>
        <taxon>Actinopterygii</taxon>
        <taxon>Neopterygii</taxon>
        <taxon>Teleostei</taxon>
        <taxon>Ostariophysi</taxon>
        <taxon>Cypriniformes</taxon>
        <taxon>Cyprinidae</taxon>
        <taxon>Cyprininae</taxon>
        <taxon>Cyprinus</taxon>
    </lineage>
</organism>
<keyword evidence="5 7" id="KW-0472">Membrane</keyword>
<dbReference type="SMART" id="SM00060">
    <property type="entry name" value="FN3"/>
    <property type="match status" value="7"/>
</dbReference>